<dbReference type="Proteomes" id="UP000007490">
    <property type="component" value="Chromosome"/>
</dbReference>
<keyword evidence="5" id="KW-1185">Reference proteome</keyword>
<keyword evidence="2" id="KW-0547">Nucleotide-binding</keyword>
<dbReference type="GeneID" id="10277749"/>
<dbReference type="KEGG" id="mel:Metbo_1298"/>
<dbReference type="GO" id="GO:0006750">
    <property type="term" value="P:glutathione biosynthetic process"/>
    <property type="evidence" value="ECO:0007669"/>
    <property type="project" value="InterPro"/>
</dbReference>
<dbReference type="EMBL" id="CP002551">
    <property type="protein sequence ID" value="ADZ09540.1"/>
    <property type="molecule type" value="Genomic_DNA"/>
</dbReference>
<dbReference type="InterPro" id="IPR014746">
    <property type="entry name" value="Gln_synth/guanido_kin_cat_dom"/>
</dbReference>
<dbReference type="AlphaFoldDB" id="F0T720"/>
<dbReference type="GO" id="GO:0004357">
    <property type="term" value="F:glutamate-cysteine ligase activity"/>
    <property type="evidence" value="ECO:0007669"/>
    <property type="project" value="InterPro"/>
</dbReference>
<dbReference type="GO" id="GO:0005524">
    <property type="term" value="F:ATP binding"/>
    <property type="evidence" value="ECO:0007669"/>
    <property type="project" value="UniProtKB-KW"/>
</dbReference>
<evidence type="ECO:0000256" key="1">
    <source>
        <dbReference type="ARBA" id="ARBA00022598"/>
    </source>
</evidence>
<evidence type="ECO:0000256" key="2">
    <source>
        <dbReference type="ARBA" id="ARBA00022741"/>
    </source>
</evidence>
<gene>
    <name evidence="4" type="ordered locus">Metbo_1298</name>
</gene>
<protein>
    <submittedName>
        <fullName evidence="4">Glutamylcysteine synthetase</fullName>
    </submittedName>
</protein>
<keyword evidence="1" id="KW-0436">Ligase</keyword>
<dbReference type="OrthoDB" id="76706at2157"/>
<evidence type="ECO:0000256" key="3">
    <source>
        <dbReference type="ARBA" id="ARBA00022840"/>
    </source>
</evidence>
<sequence length="460" mass="54418">MNQEDLRNLIYERYIEPTKHKRDVYAGIELELPIINLDKTPVDLKLTHSLTEEFKKQFDFSVKGRDEKGNICALEDTVTDDIYTYDCSYNNLEISFGKEINLNRVEERFKKYYTFIQEFLNSENHFVTGFGINPYRNYNRHLPVPNGRYRMLYHHLCTYQNFRHQKNFHDMPEYGMFTSASQTQIDVHYPDLIKTINLFSRLEPIKAVLFSNSVLREDNMELACSRDMLWENSMQGYNTKNVGMYDPLPETIDELVDYMLQTSIYCTEKGDKYINFPPKVITDFYSEETIHGEYYQKGNYHPISFKPNGTDFHYLRSFKFEDLTFRGTIEFRSVCAQPVNETMTVPSFHMGLINQLDELNQILDYQTSILNQPHSLTELRNQFVRFELPDYVDKNQLKKLITEVLDLATKGLKHRGQNEEKMLKPLYKRVKNLENPGQHLIKHLNSGGELKDIIYQYAKL</sequence>
<evidence type="ECO:0000313" key="5">
    <source>
        <dbReference type="Proteomes" id="UP000007490"/>
    </source>
</evidence>
<organism evidence="4 5">
    <name type="scientific">Methanobacterium lacus (strain AL-21)</name>
    <dbReference type="NCBI Taxonomy" id="877455"/>
    <lineage>
        <taxon>Archaea</taxon>
        <taxon>Methanobacteriati</taxon>
        <taxon>Methanobacteriota</taxon>
        <taxon>Methanomada group</taxon>
        <taxon>Methanobacteria</taxon>
        <taxon>Methanobacteriales</taxon>
        <taxon>Methanobacteriaceae</taxon>
        <taxon>Methanobacterium</taxon>
    </lineage>
</organism>
<dbReference type="eggNOG" id="ENOG502N56R">
    <property type="taxonomic scope" value="Archaea"/>
</dbReference>
<proteinExistence type="predicted"/>
<dbReference type="PANTHER" id="PTHR34378">
    <property type="entry name" value="GLUTAMATE--CYSTEINE LIGASE, CHLOROPLASTIC"/>
    <property type="match status" value="1"/>
</dbReference>
<dbReference type="SUPFAM" id="SSF55931">
    <property type="entry name" value="Glutamine synthetase/guanido kinase"/>
    <property type="match status" value="1"/>
</dbReference>
<accession>F0T720</accession>
<dbReference type="STRING" id="877455.Metbo_1298"/>
<dbReference type="RefSeq" id="WP_013644891.1">
    <property type="nucleotide sequence ID" value="NC_015216.1"/>
</dbReference>
<dbReference type="PANTHER" id="PTHR34378:SF1">
    <property type="entry name" value="GLUTAMATE--CYSTEINE LIGASE, CHLOROPLASTIC"/>
    <property type="match status" value="1"/>
</dbReference>
<reference evidence="5" key="1">
    <citation type="submission" date="2011-02" db="EMBL/GenBank/DDBJ databases">
        <title>Complete sequence of Methanobacterium sp. AL-21.</title>
        <authorList>
            <consortium name="US DOE Joint Genome Institute"/>
            <person name="Lucas S."/>
            <person name="Copeland A."/>
            <person name="Lapidus A."/>
            <person name="Cheng J.-F."/>
            <person name="Goodwin L."/>
            <person name="Pitluck S."/>
            <person name="Chertkov O."/>
            <person name="Detter J.C."/>
            <person name="Han C."/>
            <person name="Tapia R."/>
            <person name="Land M."/>
            <person name="Hauser L."/>
            <person name="Kyrpides N."/>
            <person name="Ivanova N."/>
            <person name="Mikhailova N."/>
            <person name="Pagani I."/>
            <person name="Cadillo-Quiroz H."/>
            <person name="Imachi H."/>
            <person name="Zinder S."/>
            <person name="Liu W."/>
            <person name="Woyke T."/>
        </authorList>
    </citation>
    <scope>NUCLEOTIDE SEQUENCE [LARGE SCALE GENOMIC DNA]</scope>
    <source>
        <strain evidence="5">AL-21</strain>
    </source>
</reference>
<evidence type="ECO:0000313" key="4">
    <source>
        <dbReference type="EMBL" id="ADZ09540.1"/>
    </source>
</evidence>
<dbReference type="InterPro" id="IPR035434">
    <property type="entry name" value="GCL_bact_plant"/>
</dbReference>
<name>F0T720_METLA</name>
<keyword evidence="3" id="KW-0067">ATP-binding</keyword>
<dbReference type="HOGENOM" id="CLU_636027_0_0_2"/>
<reference evidence="4 5" key="2">
    <citation type="journal article" date="2014" name="Int. J. Syst. Evol. Microbiol.">
        <title>Methanobacterium paludis sp. nov. and a novel strain of Methanobacterium lacus isolated from northern peatlands.</title>
        <authorList>
            <person name="Cadillo-Quiroz H."/>
            <person name="Brauer S.L."/>
            <person name="Goodson N."/>
            <person name="Yavitt J.B."/>
            <person name="Zinder S.H."/>
        </authorList>
    </citation>
    <scope>NUCLEOTIDE SEQUENCE [LARGE SCALE GENOMIC DNA]</scope>
    <source>
        <strain evidence="4 5">AL-21</strain>
    </source>
</reference>
<dbReference type="Gene3D" id="3.30.590.20">
    <property type="match status" value="1"/>
</dbReference>